<accession>A0A2M7S9U1</accession>
<dbReference type="InterPro" id="IPR036388">
    <property type="entry name" value="WH-like_DNA-bd_sf"/>
</dbReference>
<proteinExistence type="predicted"/>
<dbReference type="Pfam" id="PF10771">
    <property type="entry name" value="DUF2582"/>
    <property type="match status" value="1"/>
</dbReference>
<evidence type="ECO:0000313" key="2">
    <source>
        <dbReference type="Proteomes" id="UP000229307"/>
    </source>
</evidence>
<gene>
    <name evidence="1" type="ORF">COY52_07610</name>
</gene>
<dbReference type="Gene3D" id="1.10.10.10">
    <property type="entry name" value="Winged helix-like DNA-binding domain superfamily/Winged helix DNA-binding domain"/>
    <property type="match status" value="1"/>
</dbReference>
<dbReference type="Proteomes" id="UP000229307">
    <property type="component" value="Unassembled WGS sequence"/>
</dbReference>
<name>A0A2M7S9U1_9BACT</name>
<reference evidence="2" key="1">
    <citation type="submission" date="2017-09" db="EMBL/GenBank/DDBJ databases">
        <title>Depth-based differentiation of microbial function through sediment-hosted aquifers and enrichment of novel symbionts in the deep terrestrial subsurface.</title>
        <authorList>
            <person name="Probst A.J."/>
            <person name="Ladd B."/>
            <person name="Jarett J.K."/>
            <person name="Geller-Mcgrath D.E."/>
            <person name="Sieber C.M.K."/>
            <person name="Emerson J.B."/>
            <person name="Anantharaman K."/>
            <person name="Thomas B.C."/>
            <person name="Malmstrom R."/>
            <person name="Stieglmeier M."/>
            <person name="Klingl A."/>
            <person name="Woyke T."/>
            <person name="Ryan C.M."/>
            <person name="Banfield J.F."/>
        </authorList>
    </citation>
    <scope>NUCLEOTIDE SEQUENCE [LARGE SCALE GENOMIC DNA]</scope>
</reference>
<sequence>MHAEIGAAAGKIWKYLNGKGELSLNKLKTGVKVNDRLFHMAIGWLAREDKVKFSTGKKGELSISLK</sequence>
<evidence type="ECO:0008006" key="3">
    <source>
        <dbReference type="Google" id="ProtNLM"/>
    </source>
</evidence>
<organism evidence="1 2">
    <name type="scientific">Candidatus Desantisbacteria bacterium CG_4_10_14_0_8_um_filter_48_22</name>
    <dbReference type="NCBI Taxonomy" id="1974543"/>
    <lineage>
        <taxon>Bacteria</taxon>
        <taxon>Candidatus Desantisiibacteriota</taxon>
    </lineage>
</organism>
<dbReference type="EMBL" id="PFMR01000202">
    <property type="protein sequence ID" value="PIZ16239.1"/>
    <property type="molecule type" value="Genomic_DNA"/>
</dbReference>
<dbReference type="InterPro" id="IPR019707">
    <property type="entry name" value="DUF2582"/>
</dbReference>
<dbReference type="AlphaFoldDB" id="A0A2M7S9U1"/>
<comment type="caution">
    <text evidence="1">The sequence shown here is derived from an EMBL/GenBank/DDBJ whole genome shotgun (WGS) entry which is preliminary data.</text>
</comment>
<evidence type="ECO:0000313" key="1">
    <source>
        <dbReference type="EMBL" id="PIZ16239.1"/>
    </source>
</evidence>
<protein>
    <recommendedName>
        <fullName evidence="3">Winged helix-turn-helix domain-containing protein</fullName>
    </recommendedName>
</protein>